<feature type="region of interest" description="Disordered" evidence="1">
    <location>
        <begin position="813"/>
        <end position="842"/>
    </location>
</feature>
<feature type="compositionally biased region" description="Low complexity" evidence="1">
    <location>
        <begin position="559"/>
        <end position="586"/>
    </location>
</feature>
<feature type="region of interest" description="Disordered" evidence="1">
    <location>
        <begin position="271"/>
        <end position="317"/>
    </location>
</feature>
<dbReference type="Gramene" id="PNW74658">
    <property type="protein sequence ID" value="PNW74658"/>
    <property type="gene ID" value="CHLRE_12g488200v5"/>
</dbReference>
<feature type="region of interest" description="Disordered" evidence="1">
    <location>
        <begin position="533"/>
        <end position="588"/>
    </location>
</feature>
<dbReference type="OrthoDB" id="10641791at2759"/>
<feature type="compositionally biased region" description="Gly residues" evidence="1">
    <location>
        <begin position="152"/>
        <end position="164"/>
    </location>
</feature>
<proteinExistence type="predicted"/>
<feature type="compositionally biased region" description="Low complexity" evidence="1">
    <location>
        <begin position="442"/>
        <end position="460"/>
    </location>
</feature>
<feature type="compositionally biased region" description="Low complexity" evidence="1">
    <location>
        <begin position="704"/>
        <end position="726"/>
    </location>
</feature>
<feature type="region of interest" description="Disordered" evidence="1">
    <location>
        <begin position="607"/>
        <end position="665"/>
    </location>
</feature>
<feature type="region of interest" description="Disordered" evidence="1">
    <location>
        <begin position="206"/>
        <end position="239"/>
    </location>
</feature>
<dbReference type="KEGG" id="cre:CHLRE_12g488200v5"/>
<feature type="compositionally biased region" description="Low complexity" evidence="1">
    <location>
        <begin position="89"/>
        <end position="109"/>
    </location>
</feature>
<feature type="compositionally biased region" description="Gly residues" evidence="1">
    <location>
        <begin position="224"/>
        <end position="236"/>
    </location>
</feature>
<evidence type="ECO:0000313" key="3">
    <source>
        <dbReference type="Proteomes" id="UP000006906"/>
    </source>
</evidence>
<reference evidence="2 3" key="1">
    <citation type="journal article" date="2007" name="Science">
        <title>The Chlamydomonas genome reveals the evolution of key animal and plant functions.</title>
        <authorList>
            <person name="Merchant S.S."/>
            <person name="Prochnik S.E."/>
            <person name="Vallon O."/>
            <person name="Harris E.H."/>
            <person name="Karpowicz S.J."/>
            <person name="Witman G.B."/>
            <person name="Terry A."/>
            <person name="Salamov A."/>
            <person name="Fritz-Laylin L.K."/>
            <person name="Marechal-Drouard L."/>
            <person name="Marshall W.F."/>
            <person name="Qu L.H."/>
            <person name="Nelson D.R."/>
            <person name="Sanderfoot A.A."/>
            <person name="Spalding M.H."/>
            <person name="Kapitonov V.V."/>
            <person name="Ren Q."/>
            <person name="Ferris P."/>
            <person name="Lindquist E."/>
            <person name="Shapiro H."/>
            <person name="Lucas S.M."/>
            <person name="Grimwood J."/>
            <person name="Schmutz J."/>
            <person name="Cardol P."/>
            <person name="Cerutti H."/>
            <person name="Chanfreau G."/>
            <person name="Chen C.L."/>
            <person name="Cognat V."/>
            <person name="Croft M.T."/>
            <person name="Dent R."/>
            <person name="Dutcher S."/>
            <person name="Fernandez E."/>
            <person name="Fukuzawa H."/>
            <person name="Gonzalez-Ballester D."/>
            <person name="Gonzalez-Halphen D."/>
            <person name="Hallmann A."/>
            <person name="Hanikenne M."/>
            <person name="Hippler M."/>
            <person name="Inwood W."/>
            <person name="Jabbari K."/>
            <person name="Kalanon M."/>
            <person name="Kuras R."/>
            <person name="Lefebvre P.A."/>
            <person name="Lemaire S.D."/>
            <person name="Lobanov A.V."/>
            <person name="Lohr M."/>
            <person name="Manuell A."/>
            <person name="Meier I."/>
            <person name="Mets L."/>
            <person name="Mittag M."/>
            <person name="Mittelmeier T."/>
            <person name="Moroney J.V."/>
            <person name="Moseley J."/>
            <person name="Napoli C."/>
            <person name="Nedelcu A.M."/>
            <person name="Niyogi K."/>
            <person name="Novoselov S.V."/>
            <person name="Paulsen I.T."/>
            <person name="Pazour G."/>
            <person name="Purton S."/>
            <person name="Ral J.P."/>
            <person name="Riano-Pachon D.M."/>
            <person name="Riekhof W."/>
            <person name="Rymarquis L."/>
            <person name="Schroda M."/>
            <person name="Stern D."/>
            <person name="Umen J."/>
            <person name="Willows R."/>
            <person name="Wilson N."/>
            <person name="Zimmer S.L."/>
            <person name="Allmer J."/>
            <person name="Balk J."/>
            <person name="Bisova K."/>
            <person name="Chen C.J."/>
            <person name="Elias M."/>
            <person name="Gendler K."/>
            <person name="Hauser C."/>
            <person name="Lamb M.R."/>
            <person name="Ledford H."/>
            <person name="Long J.C."/>
            <person name="Minagawa J."/>
            <person name="Page M.D."/>
            <person name="Pan J."/>
            <person name="Pootakham W."/>
            <person name="Roje S."/>
            <person name="Rose A."/>
            <person name="Stahlberg E."/>
            <person name="Terauchi A.M."/>
            <person name="Yang P."/>
            <person name="Ball S."/>
            <person name="Bowler C."/>
            <person name="Dieckmann C.L."/>
            <person name="Gladyshev V.N."/>
            <person name="Green P."/>
            <person name="Jorgensen R."/>
            <person name="Mayfield S."/>
            <person name="Mueller-Roeber B."/>
            <person name="Rajamani S."/>
            <person name="Sayre R.T."/>
            <person name="Brokstein P."/>
            <person name="Dubchak I."/>
            <person name="Goodstein D."/>
            <person name="Hornick L."/>
            <person name="Huang Y.W."/>
            <person name="Jhaveri J."/>
            <person name="Luo Y."/>
            <person name="Martinez D."/>
            <person name="Ngau W.C."/>
            <person name="Otillar B."/>
            <person name="Poliakov A."/>
            <person name="Porter A."/>
            <person name="Szajkowski L."/>
            <person name="Werner G."/>
            <person name="Zhou K."/>
            <person name="Grigoriev I.V."/>
            <person name="Rokhsar D.S."/>
            <person name="Grossman A.R."/>
        </authorList>
    </citation>
    <scope>NUCLEOTIDE SEQUENCE [LARGE SCALE GENOMIC DNA]</scope>
    <source>
        <strain evidence="3">CC-503</strain>
    </source>
</reference>
<name>A0A2K3D294_CHLRE</name>
<evidence type="ECO:0000313" key="2">
    <source>
        <dbReference type="EMBL" id="PNW74658.1"/>
    </source>
</evidence>
<gene>
    <name evidence="2" type="ORF">CHLRE_12g488200v5</name>
</gene>
<dbReference type="AlphaFoldDB" id="A0A2K3D294"/>
<dbReference type="GeneID" id="5716660"/>
<dbReference type="EMBL" id="CM008973">
    <property type="protein sequence ID" value="PNW74658.1"/>
    <property type="molecule type" value="Genomic_DNA"/>
</dbReference>
<feature type="region of interest" description="Disordered" evidence="1">
    <location>
        <begin position="693"/>
        <end position="726"/>
    </location>
</feature>
<feature type="region of interest" description="Disordered" evidence="1">
    <location>
        <begin position="88"/>
        <end position="167"/>
    </location>
</feature>
<dbReference type="InParanoid" id="A0A2K3D294"/>
<dbReference type="RefSeq" id="XP_042918060.1">
    <property type="nucleotide sequence ID" value="XM_043067875.1"/>
</dbReference>
<evidence type="ECO:0000256" key="1">
    <source>
        <dbReference type="SAM" id="MobiDB-lite"/>
    </source>
</evidence>
<organism evidence="2 3">
    <name type="scientific">Chlamydomonas reinhardtii</name>
    <name type="common">Chlamydomonas smithii</name>
    <dbReference type="NCBI Taxonomy" id="3055"/>
    <lineage>
        <taxon>Eukaryota</taxon>
        <taxon>Viridiplantae</taxon>
        <taxon>Chlorophyta</taxon>
        <taxon>core chlorophytes</taxon>
        <taxon>Chlorophyceae</taxon>
        <taxon>CS clade</taxon>
        <taxon>Chlamydomonadales</taxon>
        <taxon>Chlamydomonadaceae</taxon>
        <taxon>Chlamydomonas</taxon>
    </lineage>
</organism>
<feature type="compositionally biased region" description="Polar residues" evidence="1">
    <location>
        <begin position="271"/>
        <end position="283"/>
    </location>
</feature>
<dbReference type="Proteomes" id="UP000006906">
    <property type="component" value="Chromosome 12"/>
</dbReference>
<keyword evidence="3" id="KW-1185">Reference proteome</keyword>
<accession>A0A2K3D294</accession>
<feature type="region of interest" description="Disordered" evidence="1">
    <location>
        <begin position="442"/>
        <end position="468"/>
    </location>
</feature>
<feature type="compositionally biased region" description="Basic residues" evidence="1">
    <location>
        <begin position="533"/>
        <end position="549"/>
    </location>
</feature>
<protein>
    <submittedName>
        <fullName evidence="2">Uncharacterized protein</fullName>
    </submittedName>
</protein>
<feature type="compositionally biased region" description="Polar residues" evidence="1">
    <location>
        <begin position="649"/>
        <end position="661"/>
    </location>
</feature>
<sequence>MAARRTRLQRLRALTARMSAVQGAGFINNGEELGVLVDIALEKEVAELQERMLAAEEHKSKGFTSPSDIQRRMRVAMQGVRLWRTSSVGNGIDDSWDSSSGGDTAGASAEGHLQQPTGAPGPEALQQPAADERHCGSGQQRAPSTPVEGDSCGSGGWTAAGSGGSSASIRPQLPIGGLEDAWALGPEFAALLMSTAEVDDPVGLELHAGSRVPDPTAGHAGLRASGGGGGGGGGTLGNLTAAGSIQRSLPSQRMGSRRFLHMQSMNRSISSDAVGQLDPLSSEQQAGQQRRRAGLLGDADQQHSAASANPAGSRHHSIAESVLSLDSAAGVRLLPMLAGGAGSGSTSLFPATTAATAAGGNNALHGTTGSLQRLLSRSGSNFATQQRRLVRQSTFRDDAAESALLSALGVGVHGSGAEAASAAGLCDGSAEAEIADAAGSSAAGAGVPTAGGTPTAAAGAKLSGVPNTRAPGNICKGGIATTATNSQSAPVASSAAAHVRWQTTGMTGDSDGGVSEAEDVAAMGAEAAVMGRAGHRSPSHMGGHSRSRAIKMGSTGTCSSSHVPRSRSPCSSSPCGGPVPQQSQQPATVSHLTFSWGCGLVSSAPSAAAAADSPQQGRHSPHPGLLQSTSRKNLVGRNSPCPAARGSLARSSNNNSPQQQPLPALLTSPTAAGRMAGVGAVRRFVSASLDSATAGPFGRGGGCSSPTPSPSQQPLYSLQPQSHQQPQQQLQQALLQYGRAVSPGPLAARHSPAQQPGHLVQPAAAGHSVGAGFVPDSTGSRASRISMAPGIVHGGGLHLAPAAVRVSPLPFGGSASGSASPVLGERGDGARSPFVKSACGPR</sequence>